<evidence type="ECO:0000256" key="1">
    <source>
        <dbReference type="ARBA" id="ARBA00022741"/>
    </source>
</evidence>
<sequence length="606" mass="67923">MKPIAVIAPYPELGAMFERMKSLHDIDFDIYNALCDEAIPLTQKLIDEGCKIIISRGETATMIKNQLNLRDSYILEIPITDCDRLSMLTKALEYGNRIAVVGFGATMNTSKFISGIISKDVFIKFYRITSASEVENICKTITDDGFRIIAGTPRATAYAARFGAIGIPLLTEFSTVESVFSDAIKLMEIFDTKEIVQKAPEEIYKVNSIVFDFNNNIISDTIKIDSASKKKIIANARLVKKGMNSYGTIRTASGKLHYIINYVGNTEKNVASCCYVSEDNRAPSVARLNTFTFDGFVTNSPRLKETIAYMKGVAASNSTLIIYGDTGTGKSVLAAAIHDASPRRDKPFISFNCATIPETLIESELFGYYGGAFTGANKKGKKGYFELAHGGTIFLDEVNELSQSAQTKILKFLEDRTFIPIGSEESVSVDVRVICATNGRLRQLMEQGAFRKDLYYRLSVFEFIIPPLRERPEDIAPIASKFVAEFNRVHQHNFRLTPALIRRLRDHDYPGNVRQLRNVIERLVVISKLGMPLDFAFRVPDRQARPPQQEAKDMPMELRLVERQHIARVLELAGHNKDKAARMLGISKSTLWRKCHEMQLGQENPA</sequence>
<dbReference type="Pfam" id="PF02954">
    <property type="entry name" value="HTH_8"/>
    <property type="match status" value="1"/>
</dbReference>
<comment type="caution">
    <text evidence="7">The sequence shown here is derived from an EMBL/GenBank/DDBJ whole genome shotgun (WGS) entry which is preliminary data.</text>
</comment>
<dbReference type="PRINTS" id="PR01590">
    <property type="entry name" value="HTHFIS"/>
</dbReference>
<dbReference type="InterPro" id="IPR002197">
    <property type="entry name" value="HTH_Fis"/>
</dbReference>
<dbReference type="GO" id="GO:0000156">
    <property type="term" value="F:phosphorelay response regulator activity"/>
    <property type="evidence" value="ECO:0007669"/>
    <property type="project" value="InterPro"/>
</dbReference>
<dbReference type="SMART" id="SM00382">
    <property type="entry name" value="AAA"/>
    <property type="match status" value="1"/>
</dbReference>
<evidence type="ECO:0000313" key="7">
    <source>
        <dbReference type="EMBL" id="EEB32578.1"/>
    </source>
</evidence>
<dbReference type="PROSITE" id="PS00676">
    <property type="entry name" value="SIGMA54_INTERACT_2"/>
    <property type="match status" value="1"/>
</dbReference>
<keyword evidence="5" id="KW-0804">Transcription</keyword>
<dbReference type="Pfam" id="PF25601">
    <property type="entry name" value="AAA_lid_14"/>
    <property type="match status" value="1"/>
</dbReference>
<dbReference type="Gene3D" id="3.40.50.10660">
    <property type="entry name" value="PrpR receptor domain-like"/>
    <property type="match status" value="1"/>
</dbReference>
<protein>
    <submittedName>
        <fullName evidence="7">Sigma-54 interaction domain protein</fullName>
    </submittedName>
</protein>
<dbReference type="GO" id="GO:0043565">
    <property type="term" value="F:sequence-specific DNA binding"/>
    <property type="evidence" value="ECO:0007669"/>
    <property type="project" value="InterPro"/>
</dbReference>
<dbReference type="GO" id="GO:0005524">
    <property type="term" value="F:ATP binding"/>
    <property type="evidence" value="ECO:0007669"/>
    <property type="project" value="UniProtKB-KW"/>
</dbReference>
<dbReference type="SUPFAM" id="SSF46689">
    <property type="entry name" value="Homeodomain-like"/>
    <property type="match status" value="1"/>
</dbReference>
<dbReference type="Gene3D" id="1.10.10.60">
    <property type="entry name" value="Homeodomain-like"/>
    <property type="match status" value="1"/>
</dbReference>
<dbReference type="InterPro" id="IPR002078">
    <property type="entry name" value="Sigma_54_int"/>
</dbReference>
<dbReference type="InterPro" id="IPR025943">
    <property type="entry name" value="Sigma_54_int_dom_ATP-bd_2"/>
</dbReference>
<dbReference type="InterPro" id="IPR009057">
    <property type="entry name" value="Homeodomain-like_sf"/>
</dbReference>
<reference evidence="7 8" key="1">
    <citation type="submission" date="2008-10" db="EMBL/GenBank/DDBJ databases">
        <title>Draft genome sequence of Desulvovibrio piger (ATCC 29098).</title>
        <authorList>
            <person name="Sudarsanam P."/>
            <person name="Ley R."/>
            <person name="Guruge J."/>
            <person name="Turnbaugh P.J."/>
            <person name="Mahowald M."/>
            <person name="Liep D."/>
            <person name="Gordon J."/>
        </authorList>
    </citation>
    <scope>NUCLEOTIDE SEQUENCE [LARGE SCALE GENOMIC DNA]</scope>
    <source>
        <strain evidence="7 8">ATCC 29098</strain>
    </source>
</reference>
<dbReference type="PROSITE" id="PS00675">
    <property type="entry name" value="SIGMA54_INTERACT_1"/>
    <property type="match status" value="1"/>
</dbReference>
<dbReference type="PROSITE" id="PS00688">
    <property type="entry name" value="SIGMA54_INTERACT_3"/>
    <property type="match status" value="1"/>
</dbReference>
<keyword evidence="3" id="KW-0805">Transcription regulation</keyword>
<dbReference type="SUPFAM" id="SSF52540">
    <property type="entry name" value="P-loop containing nucleoside triphosphate hydrolases"/>
    <property type="match status" value="1"/>
</dbReference>
<evidence type="ECO:0000259" key="6">
    <source>
        <dbReference type="PROSITE" id="PS50045"/>
    </source>
</evidence>
<proteinExistence type="predicted"/>
<dbReference type="Pfam" id="PF00158">
    <property type="entry name" value="Sigma54_activat"/>
    <property type="match status" value="1"/>
</dbReference>
<accession>B6WWW5</accession>
<dbReference type="PROSITE" id="PS50045">
    <property type="entry name" value="SIGMA54_INTERACT_4"/>
    <property type="match status" value="1"/>
</dbReference>
<dbReference type="SUPFAM" id="SSF159800">
    <property type="entry name" value="PrpR receptor domain-like"/>
    <property type="match status" value="1"/>
</dbReference>
<dbReference type="FunFam" id="3.40.50.300:FF:000006">
    <property type="entry name" value="DNA-binding transcriptional regulator NtrC"/>
    <property type="match status" value="1"/>
</dbReference>
<dbReference type="Gene3D" id="1.10.8.60">
    <property type="match status" value="1"/>
</dbReference>
<evidence type="ECO:0000256" key="5">
    <source>
        <dbReference type="ARBA" id="ARBA00023163"/>
    </source>
</evidence>
<reference evidence="7 8" key="2">
    <citation type="submission" date="2008-10" db="EMBL/GenBank/DDBJ databases">
        <authorList>
            <person name="Fulton L."/>
            <person name="Clifton S."/>
            <person name="Fulton B."/>
            <person name="Xu J."/>
            <person name="Minx P."/>
            <person name="Pepin K.H."/>
            <person name="Johnson M."/>
            <person name="Bhonagiri V."/>
            <person name="Nash W.E."/>
            <person name="Mardis E.R."/>
            <person name="Wilson R.K."/>
        </authorList>
    </citation>
    <scope>NUCLEOTIDE SEQUENCE [LARGE SCALE GENOMIC DNA]</scope>
    <source>
        <strain evidence="7 8">ATCC 29098</strain>
    </source>
</reference>
<evidence type="ECO:0000256" key="2">
    <source>
        <dbReference type="ARBA" id="ARBA00022840"/>
    </source>
</evidence>
<dbReference type="InterPro" id="IPR058031">
    <property type="entry name" value="AAA_lid_NorR"/>
</dbReference>
<dbReference type="eggNOG" id="COG3829">
    <property type="taxonomic scope" value="Bacteria"/>
</dbReference>
<dbReference type="CDD" id="cd00009">
    <property type="entry name" value="AAA"/>
    <property type="match status" value="1"/>
</dbReference>
<keyword evidence="1" id="KW-0547">Nucleotide-binding</keyword>
<name>B6WWW5_9BACT</name>
<evidence type="ECO:0000313" key="8">
    <source>
        <dbReference type="Proteomes" id="UP000003676"/>
    </source>
</evidence>
<dbReference type="HOGENOM" id="CLU_000445_8_1_7"/>
<dbReference type="InterPro" id="IPR025662">
    <property type="entry name" value="Sigma_54_int_dom_ATP-bd_1"/>
</dbReference>
<dbReference type="PANTHER" id="PTHR32071">
    <property type="entry name" value="TRANSCRIPTIONAL REGULATORY PROTEIN"/>
    <property type="match status" value="1"/>
</dbReference>
<dbReference type="InterPro" id="IPR003593">
    <property type="entry name" value="AAA+_ATPase"/>
</dbReference>
<dbReference type="AlphaFoldDB" id="B6WWW5"/>
<dbReference type="EMBL" id="ABXU01000075">
    <property type="protein sequence ID" value="EEB32578.1"/>
    <property type="molecule type" value="Genomic_DNA"/>
</dbReference>
<keyword evidence="4" id="KW-0238">DNA-binding</keyword>
<dbReference type="Gene3D" id="3.40.50.300">
    <property type="entry name" value="P-loop containing nucleotide triphosphate hydrolases"/>
    <property type="match status" value="1"/>
</dbReference>
<keyword evidence="2" id="KW-0067">ATP-binding</keyword>
<organism evidence="7 8">
    <name type="scientific">Desulfovibrio piger ATCC 29098</name>
    <dbReference type="NCBI Taxonomy" id="411464"/>
    <lineage>
        <taxon>Bacteria</taxon>
        <taxon>Pseudomonadati</taxon>
        <taxon>Thermodesulfobacteriota</taxon>
        <taxon>Desulfovibrionia</taxon>
        <taxon>Desulfovibrionales</taxon>
        <taxon>Desulfovibrionaceae</taxon>
        <taxon>Desulfovibrio</taxon>
    </lineage>
</organism>
<feature type="domain" description="Sigma-54 factor interaction" evidence="6">
    <location>
        <begin position="296"/>
        <end position="525"/>
    </location>
</feature>
<dbReference type="Proteomes" id="UP000003676">
    <property type="component" value="Unassembled WGS sequence"/>
</dbReference>
<dbReference type="GO" id="GO:0006355">
    <property type="term" value="P:regulation of DNA-templated transcription"/>
    <property type="evidence" value="ECO:0007669"/>
    <property type="project" value="InterPro"/>
</dbReference>
<dbReference type="InterPro" id="IPR025944">
    <property type="entry name" value="Sigma_54_int_dom_CS"/>
</dbReference>
<dbReference type="InterPro" id="IPR027417">
    <property type="entry name" value="P-loop_NTPase"/>
</dbReference>
<dbReference type="OrthoDB" id="9761705at2"/>
<dbReference type="Pfam" id="PF06506">
    <property type="entry name" value="PrpR_N"/>
    <property type="match status" value="1"/>
</dbReference>
<gene>
    <name evidence="7" type="ORF">DESPIG_02586</name>
</gene>
<dbReference type="RefSeq" id="WP_006008310.1">
    <property type="nucleotide sequence ID" value="NZ_DS996359.1"/>
</dbReference>
<dbReference type="Gene3D" id="3.40.50.2300">
    <property type="match status" value="1"/>
</dbReference>
<dbReference type="InterPro" id="IPR010524">
    <property type="entry name" value="Sig_transdc_resp-reg_PrpR_N"/>
</dbReference>
<evidence type="ECO:0000256" key="3">
    <source>
        <dbReference type="ARBA" id="ARBA00023015"/>
    </source>
</evidence>
<evidence type="ECO:0000256" key="4">
    <source>
        <dbReference type="ARBA" id="ARBA00023125"/>
    </source>
</evidence>
<dbReference type="STRING" id="901.DESPIGER_2454"/>